<evidence type="ECO:0000256" key="1">
    <source>
        <dbReference type="SAM" id="Phobius"/>
    </source>
</evidence>
<dbReference type="Pfam" id="PF22954">
    <property type="entry name" value="DUF7027"/>
    <property type="match status" value="1"/>
</dbReference>
<feature type="transmembrane region" description="Helical" evidence="1">
    <location>
        <begin position="92"/>
        <end position="111"/>
    </location>
</feature>
<comment type="caution">
    <text evidence="3">The sequence shown here is derived from an EMBL/GenBank/DDBJ whole genome shotgun (WGS) entry which is preliminary data.</text>
</comment>
<dbReference type="EMBL" id="JBGFUD010002924">
    <property type="protein sequence ID" value="MFH4978165.1"/>
    <property type="molecule type" value="Genomic_DNA"/>
</dbReference>
<keyword evidence="1" id="KW-0472">Membrane</keyword>
<reference evidence="3 4" key="1">
    <citation type="submission" date="2024-08" db="EMBL/GenBank/DDBJ databases">
        <title>Gnathostoma spinigerum genome.</title>
        <authorList>
            <person name="Gonzalez-Bertolin B."/>
            <person name="Monzon S."/>
            <person name="Zaballos A."/>
            <person name="Jimenez P."/>
            <person name="Dekumyoy P."/>
            <person name="Varona S."/>
            <person name="Cuesta I."/>
            <person name="Sumanam S."/>
            <person name="Adisakwattana P."/>
            <person name="Gasser R.B."/>
            <person name="Hernandez-Gonzalez A."/>
            <person name="Young N.D."/>
            <person name="Perteguer M.J."/>
        </authorList>
    </citation>
    <scope>NUCLEOTIDE SEQUENCE [LARGE SCALE GENOMIC DNA]</scope>
    <source>
        <strain evidence="3">AL3</strain>
        <tissue evidence="3">Liver</tissue>
    </source>
</reference>
<proteinExistence type="predicted"/>
<keyword evidence="1" id="KW-0812">Transmembrane</keyword>
<name>A0ABD6EPI2_9BILA</name>
<accession>A0ABD6EPI2</accession>
<feature type="transmembrane region" description="Helical" evidence="1">
    <location>
        <begin position="145"/>
        <end position="171"/>
    </location>
</feature>
<feature type="transmembrane region" description="Helical" evidence="1">
    <location>
        <begin position="61"/>
        <end position="80"/>
    </location>
</feature>
<dbReference type="Proteomes" id="UP001608902">
    <property type="component" value="Unassembled WGS sequence"/>
</dbReference>
<protein>
    <recommendedName>
        <fullName evidence="2">DUF7027 domain-containing protein</fullName>
    </recommendedName>
</protein>
<gene>
    <name evidence="3" type="ORF">AB6A40_004874</name>
</gene>
<feature type="domain" description="DUF7027" evidence="2">
    <location>
        <begin position="19"/>
        <end position="114"/>
    </location>
</feature>
<keyword evidence="1" id="KW-1133">Transmembrane helix</keyword>
<dbReference type="AlphaFoldDB" id="A0ABD6EPI2"/>
<organism evidence="3 4">
    <name type="scientific">Gnathostoma spinigerum</name>
    <dbReference type="NCBI Taxonomy" id="75299"/>
    <lineage>
        <taxon>Eukaryota</taxon>
        <taxon>Metazoa</taxon>
        <taxon>Ecdysozoa</taxon>
        <taxon>Nematoda</taxon>
        <taxon>Chromadorea</taxon>
        <taxon>Rhabditida</taxon>
        <taxon>Spirurina</taxon>
        <taxon>Gnathostomatomorpha</taxon>
        <taxon>Gnathostomatoidea</taxon>
        <taxon>Gnathostomatidae</taxon>
        <taxon>Gnathostoma</taxon>
    </lineage>
</organism>
<sequence>MDFDPDHQKWRCCCCQLTSGLTIMASIEMFIASAILSVSAVKVSQFPLDHNSTEISIFEVLLVPICVLWILTSSLLILGIHKLKIQWMYPTIAVRALTIIFVQACGVSVVVGQRITNKIGETSVLFSNEATGVVKKSEEKDGAYLAQYFVLLVFFMIFVSFFVVYTIYLIVRCTQFVRGRRKLAARRMSTLMAGKIGQYVSQECLEGRNSVIYVPDLTA</sequence>
<evidence type="ECO:0000313" key="3">
    <source>
        <dbReference type="EMBL" id="MFH4978165.1"/>
    </source>
</evidence>
<keyword evidence="4" id="KW-1185">Reference proteome</keyword>
<evidence type="ECO:0000313" key="4">
    <source>
        <dbReference type="Proteomes" id="UP001608902"/>
    </source>
</evidence>
<evidence type="ECO:0000259" key="2">
    <source>
        <dbReference type="Pfam" id="PF22954"/>
    </source>
</evidence>
<dbReference type="InterPro" id="IPR054291">
    <property type="entry name" value="DUF7027"/>
</dbReference>
<feature type="transmembrane region" description="Helical" evidence="1">
    <location>
        <begin position="21"/>
        <end position="41"/>
    </location>
</feature>